<feature type="domain" description="Glycosyl hydrolase family 92" evidence="3">
    <location>
        <begin position="301"/>
        <end position="762"/>
    </location>
</feature>
<dbReference type="InterPro" id="IPR012939">
    <property type="entry name" value="Glyco_hydro_92"/>
</dbReference>
<evidence type="ECO:0008006" key="7">
    <source>
        <dbReference type="Google" id="ProtNLM"/>
    </source>
</evidence>
<dbReference type="InterPro" id="IPR014718">
    <property type="entry name" value="GH-type_carb-bd"/>
</dbReference>
<dbReference type="InterPro" id="IPR008928">
    <property type="entry name" value="6-hairpin_glycosidase_sf"/>
</dbReference>
<dbReference type="InterPro" id="IPR050883">
    <property type="entry name" value="PNGase"/>
</dbReference>
<evidence type="ECO:0000313" key="5">
    <source>
        <dbReference type="EMBL" id="GIH15832.1"/>
    </source>
</evidence>
<keyword evidence="6" id="KW-1185">Reference proteome</keyword>
<dbReference type="GO" id="GO:0005829">
    <property type="term" value="C:cytosol"/>
    <property type="evidence" value="ECO:0007669"/>
    <property type="project" value="TreeGrafter"/>
</dbReference>
<gene>
    <name evidence="5" type="ORF">Raf01_40040</name>
</gene>
<comment type="caution">
    <text evidence="5">The sequence shown here is derived from an EMBL/GenBank/DDBJ whole genome shotgun (WGS) entry which is preliminary data.</text>
</comment>
<dbReference type="Gene3D" id="1.20.1050.60">
    <property type="entry name" value="alpha-1,2-mannosidase"/>
    <property type="match status" value="1"/>
</dbReference>
<dbReference type="GO" id="GO:0006516">
    <property type="term" value="P:glycoprotein catabolic process"/>
    <property type="evidence" value="ECO:0007669"/>
    <property type="project" value="TreeGrafter"/>
</dbReference>
<organism evidence="5 6">
    <name type="scientific">Rugosimonospora africana</name>
    <dbReference type="NCBI Taxonomy" id="556532"/>
    <lineage>
        <taxon>Bacteria</taxon>
        <taxon>Bacillati</taxon>
        <taxon>Actinomycetota</taxon>
        <taxon>Actinomycetes</taxon>
        <taxon>Micromonosporales</taxon>
        <taxon>Micromonosporaceae</taxon>
        <taxon>Rugosimonospora</taxon>
    </lineage>
</organism>
<keyword evidence="2" id="KW-0732">Signal</keyword>
<dbReference type="EMBL" id="BONZ01000038">
    <property type="protein sequence ID" value="GIH15832.1"/>
    <property type="molecule type" value="Genomic_DNA"/>
</dbReference>
<dbReference type="PANTHER" id="PTHR12143">
    <property type="entry name" value="PEPTIDE N-GLYCANASE PNGASE -RELATED"/>
    <property type="match status" value="1"/>
</dbReference>
<dbReference type="AlphaFoldDB" id="A0A8J3QTS3"/>
<dbReference type="GO" id="GO:0005975">
    <property type="term" value="P:carbohydrate metabolic process"/>
    <property type="evidence" value="ECO:0007669"/>
    <property type="project" value="InterPro"/>
</dbReference>
<dbReference type="RefSeq" id="WP_203919452.1">
    <property type="nucleotide sequence ID" value="NZ_BONZ01000038.1"/>
</dbReference>
<dbReference type="Gene3D" id="2.70.98.10">
    <property type="match status" value="1"/>
</dbReference>
<evidence type="ECO:0000313" key="6">
    <source>
        <dbReference type="Proteomes" id="UP000642748"/>
    </source>
</evidence>
<sequence>MRHSRTARLLAAGAACLALGLTATAAHASPAGTPLVGDPTALVNPWIGTGSGGATVGDVNTFPGAAAPFGMLTWSPDTTSRPTGGGYSYADSAITGLSLTHLSGVGCPVEDDVPILPTVGAIGANPAAAQQPFSHTGEEAKPGSYSVTLGDRSGSSRGVRRAEPDRSQAQPIHLDVAATTRTGIGRITFPASTQSNVLFKVSQSKNQAAAASVDIVGDDEVTGSVSTGHFCATRQQPVPVYFAAQFNRPFAATGTWTGSTVTAGATSASGTNSGAWVSFDTTADDTVLMKVAVSYVSTAGALANLRAENRGWSVPDVARATSRAWRDLLSEIQIGGGTHDEQVQFYTALYHALLTPTVFSDADGQYPGFDGKTHTTARGTAHYTSFSGWDIYRSEIPLLAMLAPEQTSQMAQSLLDDARQGGWLPKWPVGNAYTGMMNGDAADPIIAEAYAFGARDFDARDALSAMVKGATAVPSADQLGQGWYEERPGLADYLRLGYVPNDSTGSGSAVDNGASETLEYATADFAISQLASQLHDTSVAQTFRQRSQNWTRLYNTGSGYLQPRDRDGRFPASNPLTAGVSDFGQSGFQEGNAAQYVFAVPQNLAGVISAIGGDAATVSRLDTFFTQLNAGPNPPYYWAGNETDLLAPWVYDYAGAPYRTQDIVHKLLSTVYANSPGGEPGNDDLGAMSSWYVWSAVGLYPVTPGSTALALSSPLFPRVRLNLPHHTVDIDTPDVSGTTYYVQSMTVDGRPANRTWLDAGTLTGHSGATTRLHYMVGDRPNRHWASSPAAAPPSYPAGPLAFPPGLTPVDLASSPSTVTAIAGQQVTATVSLTVGAGSAAADPVVPRTVHWAATPPAGLTVTPDQGTVTVSAGTATVSAGTATVSAGTATVSAGTAADSAGTATVPLTVTAAPDAPQGFSAIALSLTSTPATNLPTVSLPVTIIGPGDTATVGTVLGATNTDYGLIQNEEGGDGATTPVTVGGQSARQTVQLVANDLNMYFRIDPRIAHDQTTSTTFTVEYYDQGTNGWSLQYDAGTGSAAYTTAVHVTNTGTDTWKTATVTVANSEFANRENGASDFRIASGSPVIIHSVRLDVSGPAVLPVDLWPL</sequence>
<name>A0A8J3QTS3_9ACTN</name>
<feature type="signal peptide" evidence="2">
    <location>
        <begin position="1"/>
        <end position="28"/>
    </location>
</feature>
<feature type="domain" description="Glycosyl hydrolase family 92 N-terminal" evidence="4">
    <location>
        <begin position="42"/>
        <end position="294"/>
    </location>
</feature>
<dbReference type="NCBIfam" id="TIGR01180">
    <property type="entry name" value="aman2_put"/>
    <property type="match status" value="1"/>
</dbReference>
<dbReference type="GO" id="GO:0000224">
    <property type="term" value="F:peptide-N4-(N-acetyl-beta-glucosaminyl)asparagine amidase activity"/>
    <property type="evidence" value="ECO:0007669"/>
    <property type="project" value="TreeGrafter"/>
</dbReference>
<evidence type="ECO:0000259" key="4">
    <source>
        <dbReference type="Pfam" id="PF17678"/>
    </source>
</evidence>
<feature type="chain" id="PRO_5035240645" description="Alpha-1,2-mannosidase" evidence="2">
    <location>
        <begin position="29"/>
        <end position="1108"/>
    </location>
</feature>
<dbReference type="Proteomes" id="UP000642748">
    <property type="component" value="Unassembled WGS sequence"/>
</dbReference>
<dbReference type="Gene3D" id="1.20.1610.10">
    <property type="entry name" value="alpha-1,2-mannosidases domains"/>
    <property type="match status" value="1"/>
</dbReference>
<dbReference type="Pfam" id="PF07971">
    <property type="entry name" value="Glyco_hydro_92"/>
    <property type="match status" value="1"/>
</dbReference>
<proteinExistence type="predicted"/>
<protein>
    <recommendedName>
        <fullName evidence="7">Alpha-1,2-mannosidase</fullName>
    </recommendedName>
</protein>
<dbReference type="Pfam" id="PF17678">
    <property type="entry name" value="Glyco_hydro_92N"/>
    <property type="match status" value="1"/>
</dbReference>
<dbReference type="Gene3D" id="3.30.2080.10">
    <property type="entry name" value="GH92 mannosidase domain"/>
    <property type="match status" value="1"/>
</dbReference>
<dbReference type="SUPFAM" id="SSF48208">
    <property type="entry name" value="Six-hairpin glycosidases"/>
    <property type="match status" value="1"/>
</dbReference>
<dbReference type="GO" id="GO:0030246">
    <property type="term" value="F:carbohydrate binding"/>
    <property type="evidence" value="ECO:0007669"/>
    <property type="project" value="InterPro"/>
</dbReference>
<reference evidence="5" key="1">
    <citation type="submission" date="2021-01" db="EMBL/GenBank/DDBJ databases">
        <title>Whole genome shotgun sequence of Rugosimonospora africana NBRC 104875.</title>
        <authorList>
            <person name="Komaki H."/>
            <person name="Tamura T."/>
        </authorList>
    </citation>
    <scope>NUCLEOTIDE SEQUENCE</scope>
    <source>
        <strain evidence="5">NBRC 104875</strain>
    </source>
</reference>
<accession>A0A8J3QTS3</accession>
<evidence type="ECO:0000256" key="1">
    <source>
        <dbReference type="SAM" id="MobiDB-lite"/>
    </source>
</evidence>
<evidence type="ECO:0000256" key="2">
    <source>
        <dbReference type="SAM" id="SignalP"/>
    </source>
</evidence>
<evidence type="ECO:0000259" key="3">
    <source>
        <dbReference type="Pfam" id="PF07971"/>
    </source>
</evidence>
<dbReference type="PANTHER" id="PTHR12143:SF39">
    <property type="entry name" value="SECRETED PROTEIN"/>
    <property type="match status" value="1"/>
</dbReference>
<feature type="region of interest" description="Disordered" evidence="1">
    <location>
        <begin position="129"/>
        <end position="170"/>
    </location>
</feature>
<dbReference type="InterPro" id="IPR005887">
    <property type="entry name" value="GH92_a_mannosidase_put"/>
</dbReference>
<dbReference type="InterPro" id="IPR041371">
    <property type="entry name" value="GH92_N"/>
</dbReference>